<accession>A0A1J6YHJ3</accession>
<dbReference type="InterPro" id="IPR023187">
    <property type="entry name" value="Tscrpt_reg_MarR-type_CS"/>
</dbReference>
<gene>
    <name evidence="5" type="ORF">RK55_018650</name>
</gene>
<dbReference type="SUPFAM" id="SSF46785">
    <property type="entry name" value="Winged helix' DNA-binding domain"/>
    <property type="match status" value="1"/>
</dbReference>
<dbReference type="PROSITE" id="PS01117">
    <property type="entry name" value="HTH_MARR_1"/>
    <property type="match status" value="1"/>
</dbReference>
<dbReference type="Pfam" id="PF01047">
    <property type="entry name" value="MarR"/>
    <property type="match status" value="1"/>
</dbReference>
<protein>
    <submittedName>
        <fullName evidence="5">MarR family transcriptional regulator</fullName>
    </submittedName>
</protein>
<name>A0A1J6YHJ3_SALHO</name>
<proteinExistence type="predicted"/>
<dbReference type="STRING" id="523831.SEHO0A_01479"/>
<dbReference type="PRINTS" id="PR00598">
    <property type="entry name" value="HTHMARR"/>
</dbReference>
<evidence type="ECO:0000313" key="5">
    <source>
        <dbReference type="EMBL" id="PNO35002.1"/>
    </source>
</evidence>
<keyword evidence="3" id="KW-0804">Transcription</keyword>
<dbReference type="InterPro" id="IPR036388">
    <property type="entry name" value="WH-like_DNA-bd_sf"/>
</dbReference>
<dbReference type="InterPro" id="IPR000835">
    <property type="entry name" value="HTH_MarR-typ"/>
</dbReference>
<dbReference type="Gene3D" id="1.10.10.10">
    <property type="entry name" value="Winged helix-like DNA-binding domain superfamily/Winged helix DNA-binding domain"/>
    <property type="match status" value="1"/>
</dbReference>
<dbReference type="EMBL" id="JWSP02000004">
    <property type="protein sequence ID" value="PNO35002.1"/>
    <property type="molecule type" value="Genomic_DNA"/>
</dbReference>
<comment type="caution">
    <text evidence="5">The sequence shown here is derived from an EMBL/GenBank/DDBJ whole genome shotgun (WGS) entry which is preliminary data.</text>
</comment>
<dbReference type="InterPro" id="IPR036390">
    <property type="entry name" value="WH_DNA-bd_sf"/>
</dbReference>
<feature type="domain" description="HTH marR-type" evidence="4">
    <location>
        <begin position="16"/>
        <end position="152"/>
    </location>
</feature>
<dbReference type="GO" id="GO:0006950">
    <property type="term" value="P:response to stress"/>
    <property type="evidence" value="ECO:0007669"/>
    <property type="project" value="TreeGrafter"/>
</dbReference>
<keyword evidence="1" id="KW-0805">Transcription regulation</keyword>
<evidence type="ECO:0000259" key="4">
    <source>
        <dbReference type="PROSITE" id="PS50995"/>
    </source>
</evidence>
<evidence type="ECO:0000256" key="1">
    <source>
        <dbReference type="ARBA" id="ARBA00023015"/>
    </source>
</evidence>
<dbReference type="SMART" id="SM00347">
    <property type="entry name" value="HTH_MARR"/>
    <property type="match status" value="1"/>
</dbReference>
<dbReference type="PROSITE" id="PS50995">
    <property type="entry name" value="HTH_MARR_2"/>
    <property type="match status" value="1"/>
</dbReference>
<evidence type="ECO:0000256" key="2">
    <source>
        <dbReference type="ARBA" id="ARBA00023125"/>
    </source>
</evidence>
<dbReference type="PANTHER" id="PTHR33164">
    <property type="entry name" value="TRANSCRIPTIONAL REGULATOR, MARR FAMILY"/>
    <property type="match status" value="1"/>
</dbReference>
<evidence type="ECO:0000313" key="6">
    <source>
        <dbReference type="Proteomes" id="UP000236163"/>
    </source>
</evidence>
<dbReference type="InterPro" id="IPR011991">
    <property type="entry name" value="ArsR-like_HTH"/>
</dbReference>
<evidence type="ECO:0000256" key="3">
    <source>
        <dbReference type="ARBA" id="ARBA00023163"/>
    </source>
</evidence>
<organism evidence="5 6">
    <name type="scientific">Salmonella enterica subsp. houtenae serovar 50:g,z51:-</name>
    <dbReference type="NCBI Taxonomy" id="1173947"/>
    <lineage>
        <taxon>Bacteria</taxon>
        <taxon>Pseudomonadati</taxon>
        <taxon>Pseudomonadota</taxon>
        <taxon>Gammaproteobacteria</taxon>
        <taxon>Enterobacterales</taxon>
        <taxon>Enterobacteriaceae</taxon>
        <taxon>Salmonella</taxon>
    </lineage>
</organism>
<dbReference type="Proteomes" id="UP000236163">
    <property type="component" value="Unassembled WGS sequence"/>
</dbReference>
<dbReference type="GO" id="GO:0003677">
    <property type="term" value="F:DNA binding"/>
    <property type="evidence" value="ECO:0007669"/>
    <property type="project" value="UniProtKB-KW"/>
</dbReference>
<dbReference type="CDD" id="cd00090">
    <property type="entry name" value="HTH_ARSR"/>
    <property type="match status" value="1"/>
</dbReference>
<sequence>MSENKNVQDTHISEQMKTLHGALIRIVSALNQPRNDEKLIEDAGIQLDRALFSILISIERLGPIGVVELAERAGRDYTTVSRQVAKLEKLGLVIRQHNAVDRRIREAVISPTGKAMTERIDAAREQMGNAIFKGWSQDELNIFVRLMQKFADAMDSVSSTQS</sequence>
<reference evidence="6" key="1">
    <citation type="submission" date="2017-12" db="EMBL/GenBank/DDBJ databases">
        <title>FDA dAtabase for Regulatory Grade micrObial Sequences (FDA-ARGOS): Supporting development and validation of Infectious Disease Dx tests.</title>
        <authorList>
            <person name="Sichtig H."/>
            <person name="Tallon L."/>
            <person name="Sadzewicz L."/>
            <person name="Sengamalay N."/>
            <person name="Nagaraj S."/>
            <person name="Vavikolanu K."/>
            <person name="Aluvathingal J."/>
            <person name="Nadendla S."/>
            <person name="Pirone D.C."/>
            <person name="Hoffman M."/>
            <person name="Muruvanda T."/>
            <person name="Allard M."/>
            <person name="Evans P."/>
        </authorList>
    </citation>
    <scope>NUCLEOTIDE SEQUENCE [LARGE SCALE GENOMIC DNA]</scope>
    <source>
        <strain evidence="6">FDAARGOS_55</strain>
    </source>
</reference>
<dbReference type="AlphaFoldDB" id="A0A1J6YHJ3"/>
<dbReference type="PANTHER" id="PTHR33164:SF57">
    <property type="entry name" value="MARR-FAMILY TRANSCRIPTIONAL REGULATOR"/>
    <property type="match status" value="1"/>
</dbReference>
<keyword evidence="2" id="KW-0238">DNA-binding</keyword>
<dbReference type="InterPro" id="IPR039422">
    <property type="entry name" value="MarR/SlyA-like"/>
</dbReference>
<dbReference type="GO" id="GO:0003700">
    <property type="term" value="F:DNA-binding transcription factor activity"/>
    <property type="evidence" value="ECO:0007669"/>
    <property type="project" value="InterPro"/>
</dbReference>